<evidence type="ECO:0000256" key="8">
    <source>
        <dbReference type="ARBA" id="ARBA00023136"/>
    </source>
</evidence>
<feature type="transmembrane region" description="Helical" evidence="9">
    <location>
        <begin position="157"/>
        <end position="178"/>
    </location>
</feature>
<sequence>MNFIWKYVKKYPGKLLITFIATIGTAAVMIGLPTLLAQMIDNAIITQNIPLLWRYTWIMMGLVVLSLISRTITAYTVSNIVNDMVMNIRNDAYKKMQNLSHHEFQELGVASLTTRISTDAFVILQFMEMTLKQGLVSPMMLIFSIIMIFSISPALGIYVIPVSIIILLSVIFIAKYTLPISEKQQASLDNINRILRENITGLRVIRAFNNEQFQEGRFKDVNQSYKKQSGKLFKTIAITPALFSLLLNTVIIAILWFGAGLIETGSMQVGIMVAFIEYVFHALFSLLMFANIFMMYPRAAVSAGRLQEVMDMPITVASPDPQVAITESDEFGTLEFRDVDFAYPDASKPVLRNISFKTNPGETVAFIGSTGSGKSTIVKLIPRFYDVSKGQILIDGIDVRNYELNALRSKIGYTPQKALLFTGDIAENLRYGKFNADDMDLDRATNVAQASEFINRLETKYATHLDEGGANLSGGQKQRLSIARSIIANREIYIFDDSFSALDYKTDAAVRQALKDETQNATTIIVAQRVSSIIHADQIIVLDEGEVAARGTHKELLKTSELYYEIASSQLSEEELNRG</sequence>
<evidence type="ECO:0000256" key="6">
    <source>
        <dbReference type="ARBA" id="ARBA00022840"/>
    </source>
</evidence>
<dbReference type="CDD" id="cd18548">
    <property type="entry name" value="ABC_6TM_Tm287_like"/>
    <property type="match status" value="1"/>
</dbReference>
<dbReference type="GO" id="GO:0015421">
    <property type="term" value="F:ABC-type oligopeptide transporter activity"/>
    <property type="evidence" value="ECO:0007669"/>
    <property type="project" value="TreeGrafter"/>
</dbReference>
<feature type="domain" description="ABC transporter" evidence="10">
    <location>
        <begin position="334"/>
        <end position="569"/>
    </location>
</feature>
<evidence type="ECO:0000259" key="10">
    <source>
        <dbReference type="PROSITE" id="PS50893"/>
    </source>
</evidence>
<dbReference type="PROSITE" id="PS00211">
    <property type="entry name" value="ABC_TRANSPORTER_1"/>
    <property type="match status" value="1"/>
</dbReference>
<feature type="transmembrane region" description="Helical" evidence="9">
    <location>
        <begin position="15"/>
        <end position="37"/>
    </location>
</feature>
<dbReference type="Pfam" id="PF00664">
    <property type="entry name" value="ABC_membrane"/>
    <property type="match status" value="1"/>
</dbReference>
<dbReference type="GO" id="GO:0005886">
    <property type="term" value="C:plasma membrane"/>
    <property type="evidence" value="ECO:0007669"/>
    <property type="project" value="UniProtKB-SubCell"/>
</dbReference>
<dbReference type="SUPFAM" id="SSF52540">
    <property type="entry name" value="P-loop containing nucleoside triphosphate hydrolases"/>
    <property type="match status" value="1"/>
</dbReference>
<dbReference type="InterPro" id="IPR011527">
    <property type="entry name" value="ABC1_TM_dom"/>
</dbReference>
<dbReference type="InterPro" id="IPR003439">
    <property type="entry name" value="ABC_transporter-like_ATP-bd"/>
</dbReference>
<keyword evidence="4 9" id="KW-0812">Transmembrane</keyword>
<evidence type="ECO:0000256" key="4">
    <source>
        <dbReference type="ARBA" id="ARBA00022692"/>
    </source>
</evidence>
<dbReference type="InterPro" id="IPR027417">
    <property type="entry name" value="P-loop_NTPase"/>
</dbReference>
<evidence type="ECO:0000256" key="5">
    <source>
        <dbReference type="ARBA" id="ARBA00022741"/>
    </source>
</evidence>
<dbReference type="Gene3D" id="1.20.1560.10">
    <property type="entry name" value="ABC transporter type 1, transmembrane domain"/>
    <property type="match status" value="1"/>
</dbReference>
<evidence type="ECO:0000313" key="12">
    <source>
        <dbReference type="EMBL" id="PNL90774.1"/>
    </source>
</evidence>
<dbReference type="InterPro" id="IPR036640">
    <property type="entry name" value="ABC1_TM_sf"/>
</dbReference>
<feature type="transmembrane region" description="Helical" evidence="9">
    <location>
        <begin position="57"/>
        <end position="77"/>
    </location>
</feature>
<dbReference type="SMART" id="SM00382">
    <property type="entry name" value="AAA"/>
    <property type="match status" value="1"/>
</dbReference>
<dbReference type="Gene3D" id="3.40.50.300">
    <property type="entry name" value="P-loop containing nucleotide triphosphate hydrolases"/>
    <property type="match status" value="1"/>
</dbReference>
<accession>A0A2J9PKA5</accession>
<dbReference type="FunFam" id="3.40.50.300:FF:000221">
    <property type="entry name" value="Multidrug ABC transporter ATP-binding protein"/>
    <property type="match status" value="1"/>
</dbReference>
<evidence type="ECO:0000256" key="1">
    <source>
        <dbReference type="ARBA" id="ARBA00004651"/>
    </source>
</evidence>
<keyword evidence="5" id="KW-0547">Nucleotide-binding</keyword>
<keyword evidence="8 9" id="KW-0472">Membrane</keyword>
<dbReference type="PROSITE" id="PS50929">
    <property type="entry name" value="ABC_TM1F"/>
    <property type="match status" value="1"/>
</dbReference>
<dbReference type="InterPro" id="IPR039421">
    <property type="entry name" value="Type_1_exporter"/>
</dbReference>
<dbReference type="InterPro" id="IPR003593">
    <property type="entry name" value="AAA+_ATPase"/>
</dbReference>
<dbReference type="PROSITE" id="PS50893">
    <property type="entry name" value="ABC_TRANSPORTER_2"/>
    <property type="match status" value="1"/>
</dbReference>
<protein>
    <submittedName>
        <fullName evidence="12">Multidrug ABC transporter ATP-binding protein</fullName>
    </submittedName>
</protein>
<dbReference type="InterPro" id="IPR017871">
    <property type="entry name" value="ABC_transporter-like_CS"/>
</dbReference>
<keyword evidence="3" id="KW-1003">Cell membrane</keyword>
<feature type="transmembrane region" description="Helical" evidence="9">
    <location>
        <begin position="236"/>
        <end position="259"/>
    </location>
</feature>
<feature type="transmembrane region" description="Helical" evidence="9">
    <location>
        <begin position="271"/>
        <end position="296"/>
    </location>
</feature>
<comment type="caution">
    <text evidence="12">The sequence shown here is derived from an EMBL/GenBank/DDBJ whole genome shotgun (WGS) entry which is preliminary data.</text>
</comment>
<dbReference type="RefSeq" id="WP_083067553.1">
    <property type="nucleotide sequence ID" value="NZ_NBTM02000001.1"/>
</dbReference>
<proteinExistence type="predicted"/>
<dbReference type="SUPFAM" id="SSF90123">
    <property type="entry name" value="ABC transporter transmembrane region"/>
    <property type="match status" value="1"/>
</dbReference>
<dbReference type="EMBL" id="NBTM02000001">
    <property type="protein sequence ID" value="PNL90774.1"/>
    <property type="molecule type" value="Genomic_DNA"/>
</dbReference>
<keyword evidence="7 9" id="KW-1133">Transmembrane helix</keyword>
<dbReference type="Proteomes" id="UP000192813">
    <property type="component" value="Unassembled WGS sequence"/>
</dbReference>
<reference evidence="13" key="1">
    <citation type="submission" date="2017-12" db="EMBL/GenBank/DDBJ databases">
        <title>FDA dAtabase for Regulatory Grade micrObial Sequences (FDA-ARGOS): Supporting development and validation of Infectious Disease Dx tests.</title>
        <authorList>
            <person name="Hoffmann M."/>
            <person name="Allard M."/>
            <person name="Evans P."/>
            <person name="Brown E."/>
            <person name="Tallon L."/>
            <person name="Sadzewicz L."/>
            <person name="Sengamalay N."/>
            <person name="Ott S."/>
            <person name="Godinez A."/>
            <person name="Nagaraj S."/>
            <person name="Vavikolanu K."/>
            <person name="Aluvathingal J."/>
            <person name="Nadendla S."/>
            <person name="Sichtig H."/>
        </authorList>
    </citation>
    <scope>NUCLEOTIDE SEQUENCE [LARGE SCALE GENOMIC DNA]</scope>
    <source>
        <strain evidence="13">FDAARGOS_249</strain>
    </source>
</reference>
<gene>
    <name evidence="12" type="ORF">A6J77_000235</name>
</gene>
<dbReference type="AlphaFoldDB" id="A0A2J9PKA5"/>
<dbReference type="PANTHER" id="PTHR43394">
    <property type="entry name" value="ATP-DEPENDENT PERMEASE MDL1, MITOCHONDRIAL"/>
    <property type="match status" value="1"/>
</dbReference>
<evidence type="ECO:0000259" key="11">
    <source>
        <dbReference type="PROSITE" id="PS50929"/>
    </source>
</evidence>
<evidence type="ECO:0000256" key="9">
    <source>
        <dbReference type="SAM" id="Phobius"/>
    </source>
</evidence>
<keyword evidence="6 12" id="KW-0067">ATP-binding</keyword>
<dbReference type="GO" id="GO:0016887">
    <property type="term" value="F:ATP hydrolysis activity"/>
    <property type="evidence" value="ECO:0007669"/>
    <property type="project" value="InterPro"/>
</dbReference>
<name>A0A2J9PKA5_9LACT</name>
<feature type="domain" description="ABC transmembrane type-1" evidence="11">
    <location>
        <begin position="16"/>
        <end position="298"/>
    </location>
</feature>
<dbReference type="PANTHER" id="PTHR43394:SF1">
    <property type="entry name" value="ATP-BINDING CASSETTE SUB-FAMILY B MEMBER 10, MITOCHONDRIAL"/>
    <property type="match status" value="1"/>
</dbReference>
<evidence type="ECO:0000313" key="13">
    <source>
        <dbReference type="Proteomes" id="UP000192813"/>
    </source>
</evidence>
<evidence type="ECO:0000256" key="3">
    <source>
        <dbReference type="ARBA" id="ARBA00022475"/>
    </source>
</evidence>
<evidence type="ECO:0000256" key="7">
    <source>
        <dbReference type="ARBA" id="ARBA00022989"/>
    </source>
</evidence>
<dbReference type="GO" id="GO:0005524">
    <property type="term" value="F:ATP binding"/>
    <property type="evidence" value="ECO:0007669"/>
    <property type="project" value="UniProtKB-KW"/>
</dbReference>
<evidence type="ECO:0000256" key="2">
    <source>
        <dbReference type="ARBA" id="ARBA00022448"/>
    </source>
</evidence>
<organism evidence="12 13">
    <name type="scientific">Aerococcus viridans</name>
    <dbReference type="NCBI Taxonomy" id="1377"/>
    <lineage>
        <taxon>Bacteria</taxon>
        <taxon>Bacillati</taxon>
        <taxon>Bacillota</taxon>
        <taxon>Bacilli</taxon>
        <taxon>Lactobacillales</taxon>
        <taxon>Aerococcaceae</taxon>
        <taxon>Aerococcus</taxon>
    </lineage>
</organism>
<keyword evidence="2" id="KW-0813">Transport</keyword>
<comment type="subcellular location">
    <subcellularLocation>
        <location evidence="1">Cell membrane</location>
        <topology evidence="1">Multi-pass membrane protein</topology>
    </subcellularLocation>
</comment>
<dbReference type="Pfam" id="PF00005">
    <property type="entry name" value="ABC_tran"/>
    <property type="match status" value="1"/>
</dbReference>